<dbReference type="Gene3D" id="3.40.640.10">
    <property type="entry name" value="Type I PLP-dependent aspartate aminotransferase-like (Major domain)"/>
    <property type="match status" value="1"/>
</dbReference>
<proteinExistence type="inferred from homology"/>
<dbReference type="PANTHER" id="PTHR30244:SF34">
    <property type="entry name" value="DTDP-4-AMINO-4,6-DIDEOXYGALACTOSE TRANSAMINASE"/>
    <property type="match status" value="1"/>
</dbReference>
<dbReference type="InterPro" id="IPR015422">
    <property type="entry name" value="PyrdxlP-dep_Trfase_small"/>
</dbReference>
<dbReference type="CDD" id="cd00616">
    <property type="entry name" value="AHBA_syn"/>
    <property type="match status" value="1"/>
</dbReference>
<keyword evidence="4" id="KW-1185">Reference proteome</keyword>
<dbReference type="EMBL" id="BAABGA010000112">
    <property type="protein sequence ID" value="GAA4470411.1"/>
    <property type="molecule type" value="Genomic_DNA"/>
</dbReference>
<dbReference type="InterPro" id="IPR000653">
    <property type="entry name" value="DegT/StrS_aminotransferase"/>
</dbReference>
<dbReference type="Pfam" id="PF01041">
    <property type="entry name" value="DegT_DnrJ_EryC1"/>
    <property type="match status" value="1"/>
</dbReference>
<dbReference type="InterPro" id="IPR020026">
    <property type="entry name" value="PseC"/>
</dbReference>
<reference evidence="4" key="1">
    <citation type="journal article" date="2019" name="Int. J. Syst. Evol. Microbiol.">
        <title>The Global Catalogue of Microorganisms (GCM) 10K type strain sequencing project: providing services to taxonomists for standard genome sequencing and annotation.</title>
        <authorList>
            <consortium name="The Broad Institute Genomics Platform"/>
            <consortium name="The Broad Institute Genome Sequencing Center for Infectious Disease"/>
            <person name="Wu L."/>
            <person name="Ma J."/>
        </authorList>
    </citation>
    <scope>NUCLEOTIDE SEQUENCE [LARGE SCALE GENOMIC DNA]</scope>
    <source>
        <strain evidence="4">JCM 17759</strain>
    </source>
</reference>
<sequence>MNHHLIPYGKQSISDADIAAVTEALRSGWLTTGPKVAEFEQAFAERVGAKHAVAVCNATAALHLALLVAGVGANDRVVTSPNTFLASANCAAMVGAIPDFADIDSVSYNLCPGSLESNWKADTKAVIPVHYGGQSADMPAIAEIARKRGAVVIEDACHAVGGSFMHDGQAYKIGGHPWADIATFSFHPVKTMTTGEGGMLVTDNDDYAADARRLRSHGMTREPDRFAGIGDPSFSERGPWYYEMQDLGFNYRMTDLQSALGLSQMARLEGFLQRRREIVDAYNHAFDSLHALSIPGLRNPDDKDLTSWHLYTPQFDFAKLGKSRTQFMHELAALGVGSQVLYIPVYLQPWYRQTYGYQAGKCPLAEQFYRNALSLPLYPELTDQDCTRVVESVHKLCSTLS</sequence>
<protein>
    <submittedName>
        <fullName evidence="3">UDP-4-amino-4, 6-dideoxy-N-acetyl-beta-L-altrosami ne transaminase</fullName>
    </submittedName>
</protein>
<dbReference type="Gene3D" id="3.90.1150.10">
    <property type="entry name" value="Aspartate Aminotransferase, domain 1"/>
    <property type="match status" value="1"/>
</dbReference>
<dbReference type="PANTHER" id="PTHR30244">
    <property type="entry name" value="TRANSAMINASE"/>
    <property type="match status" value="1"/>
</dbReference>
<accession>A0ABP8NSQ8</accession>
<dbReference type="RefSeq" id="WP_345327742.1">
    <property type="nucleotide sequence ID" value="NZ_BAABGA010000112.1"/>
</dbReference>
<dbReference type="NCBIfam" id="TIGR03588">
    <property type="entry name" value="PseC"/>
    <property type="match status" value="1"/>
</dbReference>
<dbReference type="Proteomes" id="UP001500840">
    <property type="component" value="Unassembled WGS sequence"/>
</dbReference>
<name>A0ABP8NSQ8_9BACT</name>
<dbReference type="InterPro" id="IPR015424">
    <property type="entry name" value="PyrdxlP-dep_Trfase"/>
</dbReference>
<comment type="caution">
    <text evidence="3">The sequence shown here is derived from an EMBL/GenBank/DDBJ whole genome shotgun (WGS) entry which is preliminary data.</text>
</comment>
<evidence type="ECO:0000256" key="1">
    <source>
        <dbReference type="ARBA" id="ARBA00037999"/>
    </source>
</evidence>
<dbReference type="SUPFAM" id="SSF53383">
    <property type="entry name" value="PLP-dependent transferases"/>
    <property type="match status" value="1"/>
</dbReference>
<evidence type="ECO:0000313" key="4">
    <source>
        <dbReference type="Proteomes" id="UP001500840"/>
    </source>
</evidence>
<evidence type="ECO:0000313" key="3">
    <source>
        <dbReference type="EMBL" id="GAA4470411.1"/>
    </source>
</evidence>
<evidence type="ECO:0000256" key="2">
    <source>
        <dbReference type="RuleBase" id="RU004508"/>
    </source>
</evidence>
<gene>
    <name evidence="3" type="primary">pseC</name>
    <name evidence="3" type="ORF">GCM10023156_63640</name>
</gene>
<dbReference type="InterPro" id="IPR015421">
    <property type="entry name" value="PyrdxlP-dep_Trfase_major"/>
</dbReference>
<dbReference type="PIRSF" id="PIRSF000390">
    <property type="entry name" value="PLP_StrS"/>
    <property type="match status" value="1"/>
</dbReference>
<keyword evidence="2" id="KW-0663">Pyridoxal phosphate</keyword>
<comment type="similarity">
    <text evidence="1 2">Belongs to the DegT/DnrJ/EryC1 family.</text>
</comment>
<organism evidence="3 4">
    <name type="scientific">Novipirellula rosea</name>
    <dbReference type="NCBI Taxonomy" id="1031540"/>
    <lineage>
        <taxon>Bacteria</taxon>
        <taxon>Pseudomonadati</taxon>
        <taxon>Planctomycetota</taxon>
        <taxon>Planctomycetia</taxon>
        <taxon>Pirellulales</taxon>
        <taxon>Pirellulaceae</taxon>
        <taxon>Novipirellula</taxon>
    </lineage>
</organism>